<accession>A0A8E2DT15</accession>
<gene>
    <name evidence="1" type="ORF">OBBRIDRAFT_746101</name>
</gene>
<dbReference type="AlphaFoldDB" id="A0A8E2DT15"/>
<organism evidence="1 2">
    <name type="scientific">Obba rivulosa</name>
    <dbReference type="NCBI Taxonomy" id="1052685"/>
    <lineage>
        <taxon>Eukaryota</taxon>
        <taxon>Fungi</taxon>
        <taxon>Dikarya</taxon>
        <taxon>Basidiomycota</taxon>
        <taxon>Agaricomycotina</taxon>
        <taxon>Agaricomycetes</taxon>
        <taxon>Polyporales</taxon>
        <taxon>Gelatoporiaceae</taxon>
        <taxon>Obba</taxon>
    </lineage>
</organism>
<evidence type="ECO:0000313" key="2">
    <source>
        <dbReference type="Proteomes" id="UP000250043"/>
    </source>
</evidence>
<protein>
    <submittedName>
        <fullName evidence="1">Uncharacterized protein</fullName>
    </submittedName>
</protein>
<reference evidence="1 2" key="1">
    <citation type="submission" date="2016-07" db="EMBL/GenBank/DDBJ databases">
        <title>Draft genome of the white-rot fungus Obba rivulosa 3A-2.</title>
        <authorList>
            <consortium name="DOE Joint Genome Institute"/>
            <person name="Miettinen O."/>
            <person name="Riley R."/>
            <person name="Acob R."/>
            <person name="Barry K."/>
            <person name="Cullen D."/>
            <person name="De Vries R."/>
            <person name="Hainaut M."/>
            <person name="Hatakka A."/>
            <person name="Henrissat B."/>
            <person name="Hilden K."/>
            <person name="Kuo R."/>
            <person name="Labutti K."/>
            <person name="Lipzen A."/>
            <person name="Makela M.R."/>
            <person name="Sandor L."/>
            <person name="Spatafora J.W."/>
            <person name="Grigoriev I.V."/>
            <person name="Hibbett D.S."/>
        </authorList>
    </citation>
    <scope>NUCLEOTIDE SEQUENCE [LARGE SCALE GENOMIC DNA]</scope>
    <source>
        <strain evidence="1 2">3A-2</strain>
    </source>
</reference>
<evidence type="ECO:0000313" key="1">
    <source>
        <dbReference type="EMBL" id="OCH95084.1"/>
    </source>
</evidence>
<dbReference type="EMBL" id="KV722338">
    <property type="protein sequence ID" value="OCH95084.1"/>
    <property type="molecule type" value="Genomic_DNA"/>
</dbReference>
<dbReference type="OrthoDB" id="2104739at2759"/>
<keyword evidence="2" id="KW-1185">Reference proteome</keyword>
<proteinExistence type="predicted"/>
<dbReference type="Proteomes" id="UP000250043">
    <property type="component" value="Unassembled WGS sequence"/>
</dbReference>
<name>A0A8E2DT15_9APHY</name>
<sequence>MHLNPEPKLLALHPDCAQVLHLSGAAQYAEKVLRDMEKTEVLESAGSSADLLHNIALPAFLSAAPDIYWSLG</sequence>